<dbReference type="GO" id="GO:0036374">
    <property type="term" value="F:glutathione hydrolase activity"/>
    <property type="evidence" value="ECO:0007669"/>
    <property type="project" value="UniProtKB-UniRule"/>
</dbReference>
<dbReference type="AlphaFoldDB" id="A0A2W5KQ02"/>
<evidence type="ECO:0000313" key="8">
    <source>
        <dbReference type="Proteomes" id="UP000249577"/>
    </source>
</evidence>
<dbReference type="SUPFAM" id="SSF56235">
    <property type="entry name" value="N-terminal nucleophile aminohydrolases (Ntn hydrolases)"/>
    <property type="match status" value="1"/>
</dbReference>
<evidence type="ECO:0000256" key="2">
    <source>
        <dbReference type="ARBA" id="ARBA00001089"/>
    </source>
</evidence>
<dbReference type="GO" id="GO:0103068">
    <property type="term" value="F:leukotriene C4 gamma-glutamyl transferase activity"/>
    <property type="evidence" value="ECO:0007669"/>
    <property type="project" value="UniProtKB-EC"/>
</dbReference>
<dbReference type="Gene3D" id="3.60.20.40">
    <property type="match status" value="1"/>
</dbReference>
<dbReference type="PANTHER" id="PTHR43881">
    <property type="entry name" value="GAMMA-GLUTAMYLTRANSPEPTIDASE (AFU_ORTHOLOGUE AFUA_4G13580)"/>
    <property type="match status" value="1"/>
</dbReference>
<name>A0A2W5KQ02_ANCNO</name>
<evidence type="ECO:0000256" key="1">
    <source>
        <dbReference type="ARBA" id="ARBA00001049"/>
    </source>
</evidence>
<comment type="similarity">
    <text evidence="6">Belongs to the gamma-glutamyltransferase family.</text>
</comment>
<dbReference type="PRINTS" id="PR01210">
    <property type="entry name" value="GGTRANSPTASE"/>
</dbReference>
<dbReference type="UniPathway" id="UPA00204"/>
<keyword evidence="6" id="KW-0865">Zymogen</keyword>
<evidence type="ECO:0000313" key="7">
    <source>
        <dbReference type="EMBL" id="PZQ16925.1"/>
    </source>
</evidence>
<comment type="catalytic activity">
    <reaction evidence="2 6">
        <text>glutathione + H2O = L-cysteinylglycine + L-glutamate</text>
        <dbReference type="Rhea" id="RHEA:28807"/>
        <dbReference type="ChEBI" id="CHEBI:15377"/>
        <dbReference type="ChEBI" id="CHEBI:29985"/>
        <dbReference type="ChEBI" id="CHEBI:57925"/>
        <dbReference type="ChEBI" id="CHEBI:61694"/>
        <dbReference type="EC" id="3.4.19.13"/>
    </reaction>
</comment>
<dbReference type="EC" id="2.3.2.2" evidence="6"/>
<feature type="binding site" evidence="5">
    <location>
        <position position="434"/>
    </location>
    <ligand>
        <name>L-glutamate</name>
        <dbReference type="ChEBI" id="CHEBI:29985"/>
    </ligand>
</feature>
<reference evidence="7 8" key="1">
    <citation type="submission" date="2017-08" db="EMBL/GenBank/DDBJ databases">
        <title>Infants hospitalized years apart are colonized by the same room-sourced microbial strains.</title>
        <authorList>
            <person name="Brooks B."/>
            <person name="Olm M.R."/>
            <person name="Firek B.A."/>
            <person name="Baker R."/>
            <person name="Thomas B.C."/>
            <person name="Morowitz M.J."/>
            <person name="Banfield J.F."/>
        </authorList>
    </citation>
    <scope>NUCLEOTIDE SEQUENCE [LARGE SCALE GENOMIC DNA]</scope>
    <source>
        <strain evidence="7">S2_005_003_R2_43</strain>
    </source>
</reference>
<keyword evidence="6" id="KW-0378">Hydrolase</keyword>
<dbReference type="InterPro" id="IPR043138">
    <property type="entry name" value="GGT_lsub"/>
</dbReference>
<evidence type="ECO:0000256" key="3">
    <source>
        <dbReference type="ARBA" id="ARBA00047417"/>
    </source>
</evidence>
<comment type="subunit">
    <text evidence="6">This enzyme consists of two polypeptide chains, which are synthesized in precursor form from a single polypeptide.</text>
</comment>
<evidence type="ECO:0000256" key="4">
    <source>
        <dbReference type="PIRSR" id="PIRSR600101-1"/>
    </source>
</evidence>
<comment type="catalytic activity">
    <reaction evidence="3 6">
        <text>an N-terminal (5-L-glutamyl)-[peptide] + an alpha-amino acid = 5-L-glutamyl amino acid + an N-terminal L-alpha-aminoacyl-[peptide]</text>
        <dbReference type="Rhea" id="RHEA:23904"/>
        <dbReference type="Rhea" id="RHEA-COMP:9780"/>
        <dbReference type="Rhea" id="RHEA-COMP:9795"/>
        <dbReference type="ChEBI" id="CHEBI:77644"/>
        <dbReference type="ChEBI" id="CHEBI:78597"/>
        <dbReference type="ChEBI" id="CHEBI:78599"/>
        <dbReference type="ChEBI" id="CHEBI:78608"/>
        <dbReference type="EC" id="2.3.2.2"/>
    </reaction>
</comment>
<comment type="catalytic activity">
    <reaction evidence="1 6">
        <text>an S-substituted glutathione + H2O = an S-substituted L-cysteinylglycine + L-glutamate</text>
        <dbReference type="Rhea" id="RHEA:59468"/>
        <dbReference type="ChEBI" id="CHEBI:15377"/>
        <dbReference type="ChEBI" id="CHEBI:29985"/>
        <dbReference type="ChEBI" id="CHEBI:90779"/>
        <dbReference type="ChEBI" id="CHEBI:143103"/>
        <dbReference type="EC" id="3.4.19.13"/>
    </reaction>
</comment>
<evidence type="ECO:0000256" key="6">
    <source>
        <dbReference type="RuleBase" id="RU368036"/>
    </source>
</evidence>
<dbReference type="GO" id="GO:0006750">
    <property type="term" value="P:glutathione biosynthetic process"/>
    <property type="evidence" value="ECO:0007669"/>
    <property type="project" value="UniProtKB-KW"/>
</dbReference>
<comment type="pathway">
    <text evidence="6">Sulfur metabolism; glutathione metabolism.</text>
</comment>
<dbReference type="NCBIfam" id="TIGR00066">
    <property type="entry name" value="g_glut_trans"/>
    <property type="match status" value="1"/>
</dbReference>
<keyword evidence="6" id="KW-0012">Acyltransferase</keyword>
<keyword evidence="6 7" id="KW-0808">Transferase</keyword>
<dbReference type="InterPro" id="IPR043137">
    <property type="entry name" value="GGT_ssub_C"/>
</dbReference>
<keyword evidence="6" id="KW-0317">Glutathione biosynthesis</keyword>
<dbReference type="Proteomes" id="UP000249577">
    <property type="component" value="Unassembled WGS sequence"/>
</dbReference>
<comment type="PTM">
    <text evidence="6">Cleaved by autocatalysis into a large and a small subunit.</text>
</comment>
<dbReference type="GO" id="GO:0006751">
    <property type="term" value="P:glutathione catabolic process"/>
    <property type="evidence" value="ECO:0007669"/>
    <property type="project" value="UniProtKB-UniRule"/>
</dbReference>
<dbReference type="Pfam" id="PF01019">
    <property type="entry name" value="G_glu_transpept"/>
    <property type="match status" value="1"/>
</dbReference>
<dbReference type="InterPro" id="IPR052896">
    <property type="entry name" value="GGT-like_enzyme"/>
</dbReference>
<dbReference type="EMBL" id="QFPN01000003">
    <property type="protein sequence ID" value="PZQ16925.1"/>
    <property type="molecule type" value="Genomic_DNA"/>
</dbReference>
<gene>
    <name evidence="7" type="primary">ggt</name>
    <name evidence="7" type="ORF">DI565_05910</name>
</gene>
<dbReference type="EC" id="3.4.19.13" evidence="6"/>
<dbReference type="InterPro" id="IPR029055">
    <property type="entry name" value="Ntn_hydrolases_N"/>
</dbReference>
<sequence length="529" mass="56016">MARDLFRPGRSEAFASEAMIATSHPLSTATGLAVLREGGNAVDAAIAAVATQCVVEPQMTGIGGDCFALYAPAGGEVIALNGSGRAPAAASVEALRAAGLTEIPQTSAHAVTIPGAIAAWTLLHQDYGTLPLERLFRDAIGYAENGYPVTQRVALDWTAAASLLSADEHARAVFLPGGHAPREGDRHAQPALGKTLRAIAKDGAEAFYRGAAAEAMVARLKALGGLHTLDDFASGETAAHYVAPISTRYRGYDVYECPPNGQGVAALMILNILGGFDLGEGLPLADRLHLHAEATKLAYHHRDMLVGDPDHLPRPVETLLSDEAAAALRSRVRRDEAGRPALWDEPEHADTVYLCVVDRDGNAISFINSIFHSFGSTRLEPKTGVLLHSRGFSFRLIDGHPNAIRGGKRPMHTIIPGMLRKDVRTVMPFGVMGGHYQAAGQAAFLSGVLDRGLDLQSAIDAPRSFAFDGVLDVEPTVDAATLERLTALGHRVTIADKPIGGAQAIWIDRERGLLRGGSDPRKDGMALGF</sequence>
<proteinExistence type="inferred from homology"/>
<protein>
    <recommendedName>
        <fullName evidence="6">Glutathione hydrolase proenzyme</fullName>
        <ecNumber evidence="6">2.3.2.2</ecNumber>
        <ecNumber evidence="6">3.4.19.13</ecNumber>
    </recommendedName>
    <component>
        <recommendedName>
            <fullName evidence="6">Glutathione hydrolase large chain</fullName>
        </recommendedName>
    </component>
    <component>
        <recommendedName>
            <fullName evidence="6">Glutathione hydrolase small chain</fullName>
        </recommendedName>
    </component>
</protein>
<organism evidence="7 8">
    <name type="scientific">Ancylobacter novellus</name>
    <name type="common">Thiobacillus novellus</name>
    <dbReference type="NCBI Taxonomy" id="921"/>
    <lineage>
        <taxon>Bacteria</taxon>
        <taxon>Pseudomonadati</taxon>
        <taxon>Pseudomonadota</taxon>
        <taxon>Alphaproteobacteria</taxon>
        <taxon>Hyphomicrobiales</taxon>
        <taxon>Xanthobacteraceae</taxon>
        <taxon>Ancylobacter</taxon>
    </lineage>
</organism>
<dbReference type="Gene3D" id="1.10.246.130">
    <property type="match status" value="1"/>
</dbReference>
<comment type="caution">
    <text evidence="7">The sequence shown here is derived from an EMBL/GenBank/DDBJ whole genome shotgun (WGS) entry which is preliminary data.</text>
</comment>
<feature type="active site" description="Nucleophile" evidence="4">
    <location>
        <position position="351"/>
    </location>
</feature>
<accession>A0A2W5KQ02</accession>
<evidence type="ECO:0000256" key="5">
    <source>
        <dbReference type="PIRSR" id="PIRSR600101-2"/>
    </source>
</evidence>
<dbReference type="InterPro" id="IPR000101">
    <property type="entry name" value="GGT_peptidase"/>
</dbReference>
<dbReference type="PANTHER" id="PTHR43881:SF1">
    <property type="entry name" value="GAMMA-GLUTAMYLTRANSPEPTIDASE (AFU_ORTHOLOGUE AFUA_4G13580)"/>
    <property type="match status" value="1"/>
</dbReference>